<sequence>MTDPIVQLDAELEWLGEIADELERQVAPCPVTRLLLIAWLTEWVPTPQARTAMKQELPHLPQALKSAYAVWIHAGGAC</sequence>
<accession>A0A1Y3KY78</accession>
<dbReference type="AlphaFoldDB" id="A0A1Y3KY78"/>
<organism evidence="1 2">
    <name type="scientific">Pseudomonas putida</name>
    <name type="common">Arthrobacter siderocapsulatus</name>
    <dbReference type="NCBI Taxonomy" id="303"/>
    <lineage>
        <taxon>Bacteria</taxon>
        <taxon>Pseudomonadati</taxon>
        <taxon>Pseudomonadota</taxon>
        <taxon>Gammaproteobacteria</taxon>
        <taxon>Pseudomonadales</taxon>
        <taxon>Pseudomonadaceae</taxon>
        <taxon>Pseudomonas</taxon>
    </lineage>
</organism>
<reference evidence="1 2" key="1">
    <citation type="submission" date="2017-05" db="EMBL/GenBank/DDBJ databases">
        <title>Whole genome sequence of Pseudomonas putida isolate 1312 commercialized as a biostimulant.</title>
        <authorList>
            <person name="Crovadore J."/>
            <person name="Blanc P."/>
            <person name="Chablais R."/>
            <person name="Cochard B."/>
            <person name="Grizard D."/>
            <person name="Lefort F."/>
        </authorList>
    </citation>
    <scope>NUCLEOTIDE SEQUENCE [LARGE SCALE GENOMIC DNA]</scope>
    <source>
        <strain evidence="1 2">1312</strain>
    </source>
</reference>
<evidence type="ECO:0000313" key="2">
    <source>
        <dbReference type="Proteomes" id="UP000196082"/>
    </source>
</evidence>
<comment type="caution">
    <text evidence="1">The sequence shown here is derived from an EMBL/GenBank/DDBJ whole genome shotgun (WGS) entry which is preliminary data.</text>
</comment>
<dbReference type="Proteomes" id="UP000196082">
    <property type="component" value="Unassembled WGS sequence"/>
</dbReference>
<name>A0A1Y3KY78_PSEPU</name>
<gene>
    <name evidence="1" type="ORF">B8W72_19280</name>
</gene>
<evidence type="ECO:0000313" key="1">
    <source>
        <dbReference type="EMBL" id="OUM28790.1"/>
    </source>
</evidence>
<proteinExistence type="predicted"/>
<dbReference type="EMBL" id="NFSB01000083">
    <property type="protein sequence ID" value="OUM28790.1"/>
    <property type="molecule type" value="Genomic_DNA"/>
</dbReference>
<protein>
    <submittedName>
        <fullName evidence="1">Uncharacterized protein</fullName>
    </submittedName>
</protein>